<organism evidence="4 5">
    <name type="scientific">Candidatus Ozemobacter sibiricus</name>
    <dbReference type="NCBI Taxonomy" id="2268124"/>
    <lineage>
        <taxon>Bacteria</taxon>
        <taxon>Candidatus Ozemobacteria</taxon>
        <taxon>Candidatus Ozemobacterales</taxon>
        <taxon>Candidatus Ozemobacteraceae</taxon>
        <taxon>Candidatus Ozemobacter</taxon>
    </lineage>
</organism>
<evidence type="ECO:0000256" key="1">
    <source>
        <dbReference type="PIRSR" id="PIRSR037031-50"/>
    </source>
</evidence>
<dbReference type="EMBL" id="QOQW01000002">
    <property type="protein sequence ID" value="RCK81251.1"/>
    <property type="molecule type" value="Genomic_DNA"/>
</dbReference>
<dbReference type="Gene3D" id="3.40.30.10">
    <property type="entry name" value="Glutaredoxin"/>
    <property type="match status" value="1"/>
</dbReference>
<sequence length="77" mass="8178">MKIQILGTGCAKCTKLAELAKQAADELNLSYELVKVTNLNEIMGFGVMVTPALAVDGTVKVSGKVPSLDEIKKLLQS</sequence>
<gene>
    <name evidence="4" type="ORF">OZSIB_2120</name>
</gene>
<keyword evidence="2" id="KW-1015">Disulfide bond</keyword>
<proteinExistence type="predicted"/>
<dbReference type="NCBIfam" id="TIGR00412">
    <property type="entry name" value="redox_disulf_2"/>
    <property type="match status" value="1"/>
</dbReference>
<dbReference type="InterPro" id="IPR012336">
    <property type="entry name" value="Thioredoxin-like_fold"/>
</dbReference>
<keyword evidence="2" id="KW-0676">Redox-active center</keyword>
<evidence type="ECO:0000259" key="3">
    <source>
        <dbReference type="Pfam" id="PF13192"/>
    </source>
</evidence>
<reference evidence="4 5" key="1">
    <citation type="submission" date="2018-05" db="EMBL/GenBank/DDBJ databases">
        <title>A metagenomic window into the 2 km-deep terrestrial subsurface aquifer revealed taxonomically and functionally diverse microbial community comprising novel uncultured bacterial lineages.</title>
        <authorList>
            <person name="Kadnikov V.V."/>
            <person name="Mardanov A.V."/>
            <person name="Beletsky A.V."/>
            <person name="Banks D."/>
            <person name="Pimenov N.V."/>
            <person name="Frank Y.A."/>
            <person name="Karnachuk O.V."/>
            <person name="Ravin N.V."/>
        </authorList>
    </citation>
    <scope>NUCLEOTIDE SEQUENCE [LARGE SCALE GENOMIC DNA]</scope>
    <source>
        <strain evidence="4">BY5</strain>
    </source>
</reference>
<dbReference type="AlphaFoldDB" id="A0A367ZV94"/>
<dbReference type="Pfam" id="PF13192">
    <property type="entry name" value="Thioredoxin_3"/>
    <property type="match status" value="1"/>
</dbReference>
<evidence type="ECO:0000313" key="5">
    <source>
        <dbReference type="Proteomes" id="UP000252355"/>
    </source>
</evidence>
<dbReference type="Proteomes" id="UP000252355">
    <property type="component" value="Unassembled WGS sequence"/>
</dbReference>
<feature type="domain" description="Thioredoxin-like fold" evidence="3">
    <location>
        <begin position="1"/>
        <end position="76"/>
    </location>
</feature>
<dbReference type="InterPro" id="IPR036249">
    <property type="entry name" value="Thioredoxin-like_sf"/>
</dbReference>
<dbReference type="PANTHER" id="PTHR36450:SF1">
    <property type="entry name" value="THIOREDOXIN"/>
    <property type="match status" value="1"/>
</dbReference>
<protein>
    <submittedName>
        <fullName evidence="4">Redox-active disulfide protein 2</fullName>
    </submittedName>
</protein>
<dbReference type="PIRSF" id="PIRSF037031">
    <property type="entry name" value="Redox_disulphide_2"/>
    <property type="match status" value="1"/>
</dbReference>
<feature type="active site" description="Nucleophile" evidence="1">
    <location>
        <position position="13"/>
    </location>
</feature>
<accession>A0A367ZV94</accession>
<comment type="caution">
    <text evidence="4">The sequence shown here is derived from an EMBL/GenBank/DDBJ whole genome shotgun (WGS) entry which is preliminary data.</text>
</comment>
<feature type="active site" description="Nucleophile" evidence="1">
    <location>
        <position position="10"/>
    </location>
</feature>
<dbReference type="InterPro" id="IPR005243">
    <property type="entry name" value="THIRX-like_proc"/>
</dbReference>
<dbReference type="SUPFAM" id="SSF52833">
    <property type="entry name" value="Thioredoxin-like"/>
    <property type="match status" value="1"/>
</dbReference>
<evidence type="ECO:0000256" key="2">
    <source>
        <dbReference type="PIRSR" id="PIRSR037031-51"/>
    </source>
</evidence>
<dbReference type="PANTHER" id="PTHR36450">
    <property type="entry name" value="THIOREDOXIN"/>
    <property type="match status" value="1"/>
</dbReference>
<name>A0A367ZV94_9BACT</name>
<feature type="disulfide bond" description="Redox-active" evidence="2">
    <location>
        <begin position="10"/>
        <end position="13"/>
    </location>
</feature>
<evidence type="ECO:0000313" key="4">
    <source>
        <dbReference type="EMBL" id="RCK81251.1"/>
    </source>
</evidence>